<evidence type="ECO:0000313" key="1">
    <source>
        <dbReference type="EMBL" id="RCX20884.1"/>
    </source>
</evidence>
<evidence type="ECO:0008006" key="3">
    <source>
        <dbReference type="Google" id="ProtNLM"/>
    </source>
</evidence>
<dbReference type="OrthoDB" id="9802430at2"/>
<accession>A0A369BMH6</accession>
<protein>
    <recommendedName>
        <fullName evidence="3">ATP-binding sugar transporter Gifsy-2</fullName>
    </recommendedName>
</protein>
<reference evidence="1 2" key="1">
    <citation type="submission" date="2018-07" db="EMBL/GenBank/DDBJ databases">
        <title>Genomic Encyclopedia of Type Strains, Phase IV (KMG-IV): sequencing the most valuable type-strain genomes for metagenomic binning, comparative biology and taxonomic classification.</title>
        <authorList>
            <person name="Goeker M."/>
        </authorList>
    </citation>
    <scope>NUCLEOTIDE SEQUENCE [LARGE SCALE GENOMIC DNA]</scope>
    <source>
        <strain evidence="1 2">DSM 27016</strain>
    </source>
</reference>
<comment type="caution">
    <text evidence="1">The sequence shown here is derived from an EMBL/GenBank/DDBJ whole genome shotgun (WGS) entry which is preliminary data.</text>
</comment>
<dbReference type="RefSeq" id="WP_114295838.1">
    <property type="nucleotide sequence ID" value="NZ_QPJT01000001.1"/>
</dbReference>
<gene>
    <name evidence="1" type="ORF">DFR58_10186</name>
</gene>
<organism evidence="1 2">
    <name type="scientific">Anaerobacterium chartisolvens</name>
    <dbReference type="NCBI Taxonomy" id="1297424"/>
    <lineage>
        <taxon>Bacteria</taxon>
        <taxon>Bacillati</taxon>
        <taxon>Bacillota</taxon>
        <taxon>Clostridia</taxon>
        <taxon>Eubacteriales</taxon>
        <taxon>Oscillospiraceae</taxon>
        <taxon>Anaerobacterium</taxon>
    </lineage>
</organism>
<sequence>MLNFKDILRSDLKVFFNPAEFSEPHEINGRTLNVVIDNDRLMQRSKKEFDGISIGEILYYVAAEEYGEPPGVDEVQIFDRKKMQVFDVRADAGVYEIILRRNE</sequence>
<name>A0A369BMH6_9FIRM</name>
<dbReference type="AlphaFoldDB" id="A0A369BMH6"/>
<dbReference type="EMBL" id="QPJT01000001">
    <property type="protein sequence ID" value="RCX20884.1"/>
    <property type="molecule type" value="Genomic_DNA"/>
</dbReference>
<dbReference type="Proteomes" id="UP000253034">
    <property type="component" value="Unassembled WGS sequence"/>
</dbReference>
<proteinExistence type="predicted"/>
<keyword evidence="2" id="KW-1185">Reference proteome</keyword>
<evidence type="ECO:0000313" key="2">
    <source>
        <dbReference type="Proteomes" id="UP000253034"/>
    </source>
</evidence>